<accession>A7F963</accession>
<dbReference type="AlphaFoldDB" id="A7F963"/>
<dbReference type="GeneID" id="5480952"/>
<dbReference type="EMBL" id="CH476650">
    <property type="protein sequence ID" value="EDO00274.1"/>
    <property type="molecule type" value="Genomic_DNA"/>
</dbReference>
<keyword evidence="2" id="KW-1185">Reference proteome</keyword>
<dbReference type="RefSeq" id="XP_001584861.1">
    <property type="nucleotide sequence ID" value="XM_001584811.1"/>
</dbReference>
<evidence type="ECO:0000313" key="2">
    <source>
        <dbReference type="Proteomes" id="UP000001312"/>
    </source>
</evidence>
<sequence>MWLSIDYRLLSVRGATVGFGDLKSPDTTLDYVIVLAEYREVDYCHYVQSTAVCMKPYCVSSTKQTFNPQFLCLSLASCTQEYQYHPFILLPIVYRSFIAQLDIKTLQIKSYAAAQKL</sequence>
<dbReference type="Proteomes" id="UP000001312">
    <property type="component" value="Unassembled WGS sequence"/>
</dbReference>
<organism evidence="1 2">
    <name type="scientific">Sclerotinia sclerotiorum (strain ATCC 18683 / 1980 / Ss-1)</name>
    <name type="common">White mold</name>
    <name type="synonym">Whetzelinia sclerotiorum</name>
    <dbReference type="NCBI Taxonomy" id="665079"/>
    <lineage>
        <taxon>Eukaryota</taxon>
        <taxon>Fungi</taxon>
        <taxon>Dikarya</taxon>
        <taxon>Ascomycota</taxon>
        <taxon>Pezizomycotina</taxon>
        <taxon>Leotiomycetes</taxon>
        <taxon>Helotiales</taxon>
        <taxon>Sclerotiniaceae</taxon>
        <taxon>Sclerotinia</taxon>
    </lineage>
</organism>
<reference evidence="2" key="1">
    <citation type="journal article" date="2011" name="PLoS Genet.">
        <title>Genomic analysis of the necrotrophic fungal pathogens Sclerotinia sclerotiorum and Botrytis cinerea.</title>
        <authorList>
            <person name="Amselem J."/>
            <person name="Cuomo C.A."/>
            <person name="van Kan J.A."/>
            <person name="Viaud M."/>
            <person name="Benito E.P."/>
            <person name="Couloux A."/>
            <person name="Coutinho P.M."/>
            <person name="de Vries R.P."/>
            <person name="Dyer P.S."/>
            <person name="Fillinger S."/>
            <person name="Fournier E."/>
            <person name="Gout L."/>
            <person name="Hahn M."/>
            <person name="Kohn L."/>
            <person name="Lapalu N."/>
            <person name="Plummer K.M."/>
            <person name="Pradier J.M."/>
            <person name="Quevillon E."/>
            <person name="Sharon A."/>
            <person name="Simon A."/>
            <person name="ten Have A."/>
            <person name="Tudzynski B."/>
            <person name="Tudzynski P."/>
            <person name="Wincker P."/>
            <person name="Andrew M."/>
            <person name="Anthouard V."/>
            <person name="Beever R.E."/>
            <person name="Beffa R."/>
            <person name="Benoit I."/>
            <person name="Bouzid O."/>
            <person name="Brault B."/>
            <person name="Chen Z."/>
            <person name="Choquer M."/>
            <person name="Collemare J."/>
            <person name="Cotton P."/>
            <person name="Danchin E.G."/>
            <person name="Da Silva C."/>
            <person name="Gautier A."/>
            <person name="Giraud C."/>
            <person name="Giraud T."/>
            <person name="Gonzalez C."/>
            <person name="Grossetete S."/>
            <person name="Guldener U."/>
            <person name="Henrissat B."/>
            <person name="Howlett B.J."/>
            <person name="Kodira C."/>
            <person name="Kretschmer M."/>
            <person name="Lappartient A."/>
            <person name="Leroch M."/>
            <person name="Levis C."/>
            <person name="Mauceli E."/>
            <person name="Neuveglise C."/>
            <person name="Oeser B."/>
            <person name="Pearson M."/>
            <person name="Poulain J."/>
            <person name="Poussereau N."/>
            <person name="Quesneville H."/>
            <person name="Rascle C."/>
            <person name="Schumacher J."/>
            <person name="Segurens B."/>
            <person name="Sexton A."/>
            <person name="Silva E."/>
            <person name="Sirven C."/>
            <person name="Soanes D.M."/>
            <person name="Talbot N.J."/>
            <person name="Templeton M."/>
            <person name="Yandava C."/>
            <person name="Yarden O."/>
            <person name="Zeng Q."/>
            <person name="Rollins J.A."/>
            <person name="Lebrun M.H."/>
            <person name="Dickman M."/>
        </authorList>
    </citation>
    <scope>NUCLEOTIDE SEQUENCE [LARGE SCALE GENOMIC DNA]</scope>
    <source>
        <strain evidence="2">ATCC 18683 / 1980 / Ss-1</strain>
    </source>
</reference>
<proteinExistence type="predicted"/>
<name>A7F963_SCLS1</name>
<gene>
    <name evidence="1" type="ORF">SS1G_14144</name>
</gene>
<protein>
    <submittedName>
        <fullName evidence="1">Uncharacterized protein</fullName>
    </submittedName>
</protein>
<dbReference type="InParanoid" id="A7F963"/>
<dbReference type="KEGG" id="ssl:SS1G_14144"/>
<evidence type="ECO:0000313" key="1">
    <source>
        <dbReference type="EMBL" id="EDO00274.1"/>
    </source>
</evidence>